<evidence type="ECO:0000256" key="2">
    <source>
        <dbReference type="SAM" id="Phobius"/>
    </source>
</evidence>
<keyword evidence="2" id="KW-0472">Membrane</keyword>
<comment type="similarity">
    <text evidence="1">Belongs to the sodium:galactoside symporter (TC 2.A.2) family.</text>
</comment>
<proteinExistence type="inferred from homology"/>
<dbReference type="PANTHER" id="PTHR11328">
    <property type="entry name" value="MAJOR FACILITATOR SUPERFAMILY DOMAIN-CONTAINING PROTEIN"/>
    <property type="match status" value="1"/>
</dbReference>
<feature type="transmembrane region" description="Helical" evidence="2">
    <location>
        <begin position="30"/>
        <end position="52"/>
    </location>
</feature>
<feature type="transmembrane region" description="Helical" evidence="2">
    <location>
        <begin position="282"/>
        <end position="300"/>
    </location>
</feature>
<dbReference type="EMBL" id="JACHVB010000035">
    <property type="protein sequence ID" value="MBC2594963.1"/>
    <property type="molecule type" value="Genomic_DNA"/>
</dbReference>
<evidence type="ECO:0000313" key="3">
    <source>
        <dbReference type="EMBL" id="MBC2594963.1"/>
    </source>
</evidence>
<evidence type="ECO:0000313" key="4">
    <source>
        <dbReference type="Proteomes" id="UP000546464"/>
    </source>
</evidence>
<feature type="transmembrane region" description="Helical" evidence="2">
    <location>
        <begin position="332"/>
        <end position="349"/>
    </location>
</feature>
<gene>
    <name evidence="3" type="ORF">H5P28_11915</name>
</gene>
<dbReference type="SUPFAM" id="SSF103473">
    <property type="entry name" value="MFS general substrate transporter"/>
    <property type="match status" value="1"/>
</dbReference>
<dbReference type="GO" id="GO:0008643">
    <property type="term" value="P:carbohydrate transport"/>
    <property type="evidence" value="ECO:0007669"/>
    <property type="project" value="InterPro"/>
</dbReference>
<keyword evidence="2" id="KW-1133">Transmembrane helix</keyword>
<feature type="transmembrane region" description="Helical" evidence="2">
    <location>
        <begin position="149"/>
        <end position="171"/>
    </location>
</feature>
<keyword evidence="2" id="KW-0812">Transmembrane</keyword>
<evidence type="ECO:0000256" key="1">
    <source>
        <dbReference type="ARBA" id="ARBA00009617"/>
    </source>
</evidence>
<comment type="caution">
    <text evidence="3">The sequence shown here is derived from an EMBL/GenBank/DDBJ whole genome shotgun (WGS) entry which is preliminary data.</text>
</comment>
<dbReference type="InterPro" id="IPR036259">
    <property type="entry name" value="MFS_trans_sf"/>
</dbReference>
<name>A0A842HEL7_9BACT</name>
<feature type="transmembrane region" description="Helical" evidence="2">
    <location>
        <begin position="183"/>
        <end position="204"/>
    </location>
</feature>
<organism evidence="3 4">
    <name type="scientific">Ruficoccus amylovorans</name>
    <dbReference type="NCBI Taxonomy" id="1804625"/>
    <lineage>
        <taxon>Bacteria</taxon>
        <taxon>Pseudomonadati</taxon>
        <taxon>Verrucomicrobiota</taxon>
        <taxon>Opitutia</taxon>
        <taxon>Puniceicoccales</taxon>
        <taxon>Cerasicoccaceae</taxon>
        <taxon>Ruficoccus</taxon>
    </lineage>
</organism>
<dbReference type="Gene3D" id="1.20.1250.20">
    <property type="entry name" value="MFS general substrate transporter like domains"/>
    <property type="match status" value="1"/>
</dbReference>
<feature type="transmembrane region" description="Helical" evidence="2">
    <location>
        <begin position="422"/>
        <end position="444"/>
    </location>
</feature>
<dbReference type="Proteomes" id="UP000546464">
    <property type="component" value="Unassembled WGS sequence"/>
</dbReference>
<accession>A0A842HEL7</accession>
<feature type="transmembrane region" description="Helical" evidence="2">
    <location>
        <begin position="376"/>
        <end position="402"/>
    </location>
</feature>
<dbReference type="RefSeq" id="WP_185675929.1">
    <property type="nucleotide sequence ID" value="NZ_JACHVB010000035.1"/>
</dbReference>
<sequence>MPFWEKVAVGLGGMTMFHGNSTVKATAMPFFNMILGVNPALLGLALAIPRLWDAFTDPVMGRISDRFHSRYGRRRPFIFCGALLMGLSFGMIWMVPTGWSEGGIMTWFIITSLVFYTCFTVFSVPYTSLTFEMSPNYDERTTIMGHVTIWTKLSELTYQWLIPAAGVLLVWGLCSDQVAGIRAVMWVVAVVFIAGFGVAPAIWGRERYYRVQAKEVAAHESAGFWKTVGQTFQNKAFVVLIGLTLLQIVAGMLGSSLDYYLLVYYMFDGDVVAGSVWKGALSSAYAGCGIMSIPAILWLSRRTSKLITLRIVYTLVILNGVIRWFVYQPGNHIFIFFDAIFGSLYWIAVSTVKQSMMADICDEDELRHHERREGMFSAVFGWVTKTAVSLSFFAGGLVLVFVGFDAQNGGQQSEETFLGMRLFMVIGGMIPNLIALLLLQLYPITKERANETRRVLEARRGAV</sequence>
<dbReference type="AlphaFoldDB" id="A0A842HEL7"/>
<feature type="transmembrane region" description="Helical" evidence="2">
    <location>
        <begin position="307"/>
        <end position="326"/>
    </location>
</feature>
<feature type="transmembrane region" description="Helical" evidence="2">
    <location>
        <begin position="236"/>
        <end position="262"/>
    </location>
</feature>
<feature type="transmembrane region" description="Helical" evidence="2">
    <location>
        <begin position="107"/>
        <end position="129"/>
    </location>
</feature>
<dbReference type="InterPro" id="IPR039672">
    <property type="entry name" value="MFS_2"/>
</dbReference>
<dbReference type="GO" id="GO:0005886">
    <property type="term" value="C:plasma membrane"/>
    <property type="evidence" value="ECO:0007669"/>
    <property type="project" value="TreeGrafter"/>
</dbReference>
<dbReference type="GO" id="GO:0015293">
    <property type="term" value="F:symporter activity"/>
    <property type="evidence" value="ECO:0007669"/>
    <property type="project" value="InterPro"/>
</dbReference>
<feature type="transmembrane region" description="Helical" evidence="2">
    <location>
        <begin position="76"/>
        <end position="95"/>
    </location>
</feature>
<protein>
    <submittedName>
        <fullName evidence="3">MFS transporter</fullName>
    </submittedName>
</protein>
<reference evidence="3 4" key="1">
    <citation type="submission" date="2020-07" db="EMBL/GenBank/DDBJ databases">
        <authorList>
            <person name="Feng X."/>
        </authorList>
    </citation>
    <scope>NUCLEOTIDE SEQUENCE [LARGE SCALE GENOMIC DNA]</scope>
    <source>
        <strain evidence="3 4">JCM31066</strain>
    </source>
</reference>
<keyword evidence="4" id="KW-1185">Reference proteome</keyword>
<dbReference type="Pfam" id="PF13347">
    <property type="entry name" value="MFS_2"/>
    <property type="match status" value="1"/>
</dbReference>
<dbReference type="PANTHER" id="PTHR11328:SF24">
    <property type="entry name" value="MAJOR FACILITATOR SUPERFAMILY (MFS) PROFILE DOMAIN-CONTAINING PROTEIN"/>
    <property type="match status" value="1"/>
</dbReference>